<sequence length="279" mass="31273">MLMALISLVRSRRIPGETRHERLIEAQERSKLKVIKMFVLVVISFSLSWLPLYVIFTRIKFGSEHMEVWEHKSDWVPCDKIICFLCSDSSRASISIFQRRRSSFLPSVGSSIRSQIMRRFSEQERGSAAANAKNIGFHRNLSMDTAVDLERNRERALATSSNSPAFPTVRSQPKMDAAYRRRMLAESRTRGAAATGSTSTTTLLSSLTIGSSSSSVPDHNGLSSDFQRPRGRAPGIFRSKAICISFEEDPPDGAQEEKGISVDQFPENQHCLKSDVNEI</sequence>
<feature type="region of interest" description="Disordered" evidence="1">
    <location>
        <begin position="208"/>
        <end position="233"/>
    </location>
</feature>
<gene>
    <name evidence="3" type="ORF">CTOB1V02_LOCUS5820</name>
</gene>
<proteinExistence type="predicted"/>
<keyword evidence="2" id="KW-0472">Membrane</keyword>
<protein>
    <submittedName>
        <fullName evidence="3">Uncharacterized protein</fullName>
    </submittedName>
</protein>
<evidence type="ECO:0000256" key="1">
    <source>
        <dbReference type="SAM" id="MobiDB-lite"/>
    </source>
</evidence>
<feature type="region of interest" description="Disordered" evidence="1">
    <location>
        <begin position="153"/>
        <end position="176"/>
    </location>
</feature>
<keyword evidence="2" id="KW-1133">Transmembrane helix</keyword>
<feature type="transmembrane region" description="Helical" evidence="2">
    <location>
        <begin position="37"/>
        <end position="56"/>
    </location>
</feature>
<evidence type="ECO:0000313" key="3">
    <source>
        <dbReference type="EMBL" id="CAD7227926.1"/>
    </source>
</evidence>
<name>A0A7R8ZN73_9CRUS</name>
<evidence type="ECO:0000256" key="2">
    <source>
        <dbReference type="SAM" id="Phobius"/>
    </source>
</evidence>
<keyword evidence="2" id="KW-0812">Transmembrane</keyword>
<organism evidence="3">
    <name type="scientific">Cyprideis torosa</name>
    <dbReference type="NCBI Taxonomy" id="163714"/>
    <lineage>
        <taxon>Eukaryota</taxon>
        <taxon>Metazoa</taxon>
        <taxon>Ecdysozoa</taxon>
        <taxon>Arthropoda</taxon>
        <taxon>Crustacea</taxon>
        <taxon>Oligostraca</taxon>
        <taxon>Ostracoda</taxon>
        <taxon>Podocopa</taxon>
        <taxon>Podocopida</taxon>
        <taxon>Cytherocopina</taxon>
        <taxon>Cytheroidea</taxon>
        <taxon>Cytherideidae</taxon>
        <taxon>Cyprideis</taxon>
    </lineage>
</organism>
<dbReference type="OrthoDB" id="5975505at2759"/>
<accession>A0A7R8ZN73</accession>
<dbReference type="Gene3D" id="1.20.1070.10">
    <property type="entry name" value="Rhodopsin 7-helix transmembrane proteins"/>
    <property type="match status" value="1"/>
</dbReference>
<feature type="compositionally biased region" description="Polar residues" evidence="1">
    <location>
        <begin position="158"/>
        <end position="171"/>
    </location>
</feature>
<dbReference type="AlphaFoldDB" id="A0A7R8ZN73"/>
<dbReference type="EMBL" id="OB661312">
    <property type="protein sequence ID" value="CAD7227926.1"/>
    <property type="molecule type" value="Genomic_DNA"/>
</dbReference>
<reference evidence="3" key="1">
    <citation type="submission" date="2020-11" db="EMBL/GenBank/DDBJ databases">
        <authorList>
            <person name="Tran Van P."/>
        </authorList>
    </citation>
    <scope>NUCLEOTIDE SEQUENCE</scope>
</reference>